<dbReference type="Pfam" id="PF12697">
    <property type="entry name" value="Abhydrolase_6"/>
    <property type="match status" value="1"/>
</dbReference>
<dbReference type="GO" id="GO:0016787">
    <property type="term" value="F:hydrolase activity"/>
    <property type="evidence" value="ECO:0007669"/>
    <property type="project" value="UniProtKB-KW"/>
</dbReference>
<dbReference type="PANTHER" id="PTHR37017:SF11">
    <property type="entry name" value="ESTERASE_LIPASE_THIOESTERASE DOMAIN-CONTAINING PROTEIN"/>
    <property type="match status" value="1"/>
</dbReference>
<comment type="caution">
    <text evidence="2">The sequence shown here is derived from an EMBL/GenBank/DDBJ whole genome shotgun (WGS) entry which is preliminary data.</text>
</comment>
<accession>A0A6N6VLI1</accession>
<dbReference type="InterPro" id="IPR000073">
    <property type="entry name" value="AB_hydrolase_1"/>
</dbReference>
<dbReference type="Gene3D" id="3.40.50.1820">
    <property type="entry name" value="alpha/beta hydrolase"/>
    <property type="match status" value="1"/>
</dbReference>
<name>A0A6N6VLI1_9HYPH</name>
<dbReference type="Proteomes" id="UP000468901">
    <property type="component" value="Unassembled WGS sequence"/>
</dbReference>
<evidence type="ECO:0000259" key="1">
    <source>
        <dbReference type="Pfam" id="PF12697"/>
    </source>
</evidence>
<protein>
    <submittedName>
        <fullName evidence="2">Alpha/beta fold hydrolase</fullName>
    </submittedName>
</protein>
<dbReference type="EMBL" id="WESC01000010">
    <property type="protein sequence ID" value="KAB7739477.1"/>
    <property type="molecule type" value="Genomic_DNA"/>
</dbReference>
<dbReference type="InterPro" id="IPR029058">
    <property type="entry name" value="AB_hydrolase_fold"/>
</dbReference>
<gene>
    <name evidence="2" type="ORF">F2P47_12215</name>
</gene>
<dbReference type="SUPFAM" id="SSF53474">
    <property type="entry name" value="alpha/beta-Hydrolases"/>
    <property type="match status" value="1"/>
</dbReference>
<evidence type="ECO:0000313" key="3">
    <source>
        <dbReference type="Proteomes" id="UP000468901"/>
    </source>
</evidence>
<organism evidence="2 3">
    <name type="scientific">Parvibaculum sedimenti</name>
    <dbReference type="NCBI Taxonomy" id="2608632"/>
    <lineage>
        <taxon>Bacteria</taxon>
        <taxon>Pseudomonadati</taxon>
        <taxon>Pseudomonadota</taxon>
        <taxon>Alphaproteobacteria</taxon>
        <taxon>Hyphomicrobiales</taxon>
        <taxon>Parvibaculaceae</taxon>
        <taxon>Parvibaculum</taxon>
    </lineage>
</organism>
<sequence length="284" mass="30769">MWSIACQAAPTRRIPRNIFPSRSSSICAIASRRPTEMEHHLVLIHGAWQGSWAWNLVRPYLEAAGFEVHAVDLPMVPPSPTEGISLDLYAAQVSDVLRSLDAPAFVVGHSGGATVACQVAENDPDRVRGLILIAGITPPDGKSFSDITAELGEERGIDGIWPFLVWNEGRTVCAVSKQGAREIFYHDAPVDLADWAFTQLVPQPLGGLVLTPHLTDERFGRVPRLYVEALGDRSVLLVAQRRMQELLPGARVAKLETGHAPLLSAPAEVARIIIEEVESATAAA</sequence>
<dbReference type="AlphaFoldDB" id="A0A6N6VLI1"/>
<keyword evidence="2" id="KW-0378">Hydrolase</keyword>
<evidence type="ECO:0000313" key="2">
    <source>
        <dbReference type="EMBL" id="KAB7739477.1"/>
    </source>
</evidence>
<keyword evidence="3" id="KW-1185">Reference proteome</keyword>
<proteinExistence type="predicted"/>
<reference evidence="2 3" key="1">
    <citation type="submission" date="2019-09" db="EMBL/GenBank/DDBJ databases">
        <title>Parvibaculum sedimenti sp. nov., isolated from sediment.</title>
        <authorList>
            <person name="Wang Y."/>
        </authorList>
    </citation>
    <scope>NUCLEOTIDE SEQUENCE [LARGE SCALE GENOMIC DNA]</scope>
    <source>
        <strain evidence="2 3">HXT-9</strain>
    </source>
</reference>
<feature type="domain" description="AB hydrolase-1" evidence="1">
    <location>
        <begin position="41"/>
        <end position="271"/>
    </location>
</feature>
<dbReference type="PANTHER" id="PTHR37017">
    <property type="entry name" value="AB HYDROLASE-1 DOMAIN-CONTAINING PROTEIN-RELATED"/>
    <property type="match status" value="1"/>
</dbReference>
<dbReference type="InterPro" id="IPR052897">
    <property type="entry name" value="Sec-Metab_Biosynth_Hydrolase"/>
</dbReference>